<organism evidence="1 2">
    <name type="scientific">Vibrio rhizosphaerae</name>
    <dbReference type="NCBI Taxonomy" id="398736"/>
    <lineage>
        <taxon>Bacteria</taxon>
        <taxon>Pseudomonadati</taxon>
        <taxon>Pseudomonadota</taxon>
        <taxon>Gammaproteobacteria</taxon>
        <taxon>Vibrionales</taxon>
        <taxon>Vibrionaceae</taxon>
        <taxon>Vibrio</taxon>
    </lineage>
</organism>
<dbReference type="RefSeq" id="WP_318585554.1">
    <property type="nucleotide sequence ID" value="NZ_JAWRCP010000002.1"/>
</dbReference>
<dbReference type="EMBL" id="JAWRCP010000002">
    <property type="protein sequence ID" value="MDW6094372.1"/>
    <property type="molecule type" value="Genomic_DNA"/>
</dbReference>
<gene>
    <name evidence="1" type="ORF">SBX64_17670</name>
</gene>
<dbReference type="Proteomes" id="UP001279860">
    <property type="component" value="Unassembled WGS sequence"/>
</dbReference>
<accession>A0ABU4IY92</accession>
<evidence type="ECO:0000313" key="1">
    <source>
        <dbReference type="EMBL" id="MDW6094372.1"/>
    </source>
</evidence>
<reference evidence="1 2" key="1">
    <citation type="submission" date="2023-11" db="EMBL/GenBank/DDBJ databases">
        <title>Plant-associative lifestyle of Vibrio porteresiae and its evolutionary dynamics.</title>
        <authorList>
            <person name="Rameshkumar N."/>
            <person name="Kirti K."/>
        </authorList>
    </citation>
    <scope>NUCLEOTIDE SEQUENCE [LARGE SCALE GENOMIC DNA]</scope>
    <source>
        <strain evidence="1 2">MSSRF7</strain>
    </source>
</reference>
<protein>
    <submittedName>
        <fullName evidence="1">Uncharacterized protein</fullName>
    </submittedName>
</protein>
<evidence type="ECO:0000313" key="2">
    <source>
        <dbReference type="Proteomes" id="UP001279860"/>
    </source>
</evidence>
<proteinExistence type="predicted"/>
<name>A0ABU4IY92_9VIBR</name>
<keyword evidence="2" id="KW-1185">Reference proteome</keyword>
<sequence>MQNCKPQAIEILAEEGAAFVCQEAGRVDRMSIHQALLDIVEQRKAKIKL</sequence>
<comment type="caution">
    <text evidence="1">The sequence shown here is derived from an EMBL/GenBank/DDBJ whole genome shotgun (WGS) entry which is preliminary data.</text>
</comment>